<evidence type="ECO:0000313" key="4">
    <source>
        <dbReference type="EnsemblFungi" id="MAPG_06684T0"/>
    </source>
</evidence>
<dbReference type="InterPro" id="IPR052982">
    <property type="entry name" value="SRP1/TIP1-like"/>
</dbReference>
<dbReference type="OMA" id="NQTMSSA"/>
<dbReference type="EMBL" id="GL876970">
    <property type="protein sequence ID" value="KLU87690.1"/>
    <property type="molecule type" value="Genomic_DNA"/>
</dbReference>
<name>A0A0C4E2P4_MAGP6</name>
<dbReference type="PANTHER" id="PTHR40633:SF1">
    <property type="entry name" value="GPI ANCHORED SERINE-THREONINE RICH PROTEIN (AFU_ORTHOLOGUE AFUA_1G03630)"/>
    <property type="match status" value="1"/>
</dbReference>
<reference evidence="4" key="5">
    <citation type="submission" date="2015-06" db="UniProtKB">
        <authorList>
            <consortium name="EnsemblFungi"/>
        </authorList>
    </citation>
    <scope>IDENTIFICATION</scope>
    <source>
        <strain evidence="4">ATCC 64411</strain>
    </source>
</reference>
<dbReference type="EnsemblFungi" id="MAPG_06684T0">
    <property type="protein sequence ID" value="MAPG_06684T0"/>
    <property type="gene ID" value="MAPG_06684"/>
</dbReference>
<reference evidence="3" key="3">
    <citation type="submission" date="2011-03" db="EMBL/GenBank/DDBJ databases">
        <title>Annotation of Magnaporthe poae ATCC 64411.</title>
        <authorList>
            <person name="Ma L.-J."/>
            <person name="Dead R."/>
            <person name="Young S.K."/>
            <person name="Zeng Q."/>
            <person name="Gargeya S."/>
            <person name="Fitzgerald M."/>
            <person name="Haas B."/>
            <person name="Abouelleil A."/>
            <person name="Alvarado L."/>
            <person name="Arachchi H.M."/>
            <person name="Berlin A."/>
            <person name="Brown A."/>
            <person name="Chapman S.B."/>
            <person name="Chen Z."/>
            <person name="Dunbar C."/>
            <person name="Freedman E."/>
            <person name="Gearin G."/>
            <person name="Gellesch M."/>
            <person name="Goldberg J."/>
            <person name="Griggs A."/>
            <person name="Gujja S."/>
            <person name="Heiman D."/>
            <person name="Howarth C."/>
            <person name="Larson L."/>
            <person name="Lui A."/>
            <person name="MacDonald P.J.P."/>
            <person name="Mehta T."/>
            <person name="Montmayeur A."/>
            <person name="Murphy C."/>
            <person name="Neiman D."/>
            <person name="Pearson M."/>
            <person name="Priest M."/>
            <person name="Roberts A."/>
            <person name="Saif S."/>
            <person name="Shea T."/>
            <person name="Shenoy N."/>
            <person name="Sisk P."/>
            <person name="Stolte C."/>
            <person name="Sykes S."/>
            <person name="Yandava C."/>
            <person name="Wortman J."/>
            <person name="Nusbaum C."/>
            <person name="Birren B."/>
        </authorList>
    </citation>
    <scope>NUCLEOTIDE SEQUENCE</scope>
    <source>
        <strain evidence="3">ATCC 64411</strain>
    </source>
</reference>
<reference evidence="5" key="2">
    <citation type="submission" date="2010-05" db="EMBL/GenBank/DDBJ databases">
        <title>The genome sequence of Magnaporthe poae strain ATCC 64411.</title>
        <authorList>
            <person name="Ma L.-J."/>
            <person name="Dead R."/>
            <person name="Young S."/>
            <person name="Zeng Q."/>
            <person name="Koehrsen M."/>
            <person name="Alvarado L."/>
            <person name="Berlin A."/>
            <person name="Chapman S.B."/>
            <person name="Chen Z."/>
            <person name="Freedman E."/>
            <person name="Gellesch M."/>
            <person name="Goldberg J."/>
            <person name="Griggs A."/>
            <person name="Gujja S."/>
            <person name="Heilman E.R."/>
            <person name="Heiman D."/>
            <person name="Hepburn T."/>
            <person name="Howarth C."/>
            <person name="Jen D."/>
            <person name="Larson L."/>
            <person name="Mehta T."/>
            <person name="Neiman D."/>
            <person name="Pearson M."/>
            <person name="Roberts A."/>
            <person name="Saif S."/>
            <person name="Shea T."/>
            <person name="Shenoy N."/>
            <person name="Sisk P."/>
            <person name="Stolte C."/>
            <person name="Sykes S."/>
            <person name="Walk T."/>
            <person name="White J."/>
            <person name="Yandava C."/>
            <person name="Haas B."/>
            <person name="Nusbaum C."/>
            <person name="Birren B."/>
        </authorList>
    </citation>
    <scope>NUCLEOTIDE SEQUENCE [LARGE SCALE GENOMIC DNA]</scope>
    <source>
        <strain evidence="5">ATCC 64411 / 73-15</strain>
    </source>
</reference>
<feature type="compositionally biased region" description="Low complexity" evidence="1">
    <location>
        <begin position="110"/>
        <end position="184"/>
    </location>
</feature>
<dbReference type="STRING" id="644358.A0A0C4E2P4"/>
<evidence type="ECO:0000256" key="2">
    <source>
        <dbReference type="SAM" id="SignalP"/>
    </source>
</evidence>
<sequence length="213" mass="20821">MKFTAVIVAALATVASAKPKFTNSNFDVVAGQSFELKWTDAKGPVTIELKTGTPPNGMKSFSTLATGVSGTSTTVTIPKDVPSGQYAFTVADGPGADDTNWSAAFSLTGTGSSSSSSASAASTSSSSSSSATSSSTSSSATTMTTSTTSASAKSNSTTATTSSGSTSTKATTTAATTSAGTTGTIPNSNSSGNKVQSSLALVMLGAVAYAFLN</sequence>
<reference evidence="4" key="4">
    <citation type="journal article" date="2015" name="G3 (Bethesda)">
        <title>Genome sequences of three phytopathogenic species of the Magnaporthaceae family of fungi.</title>
        <authorList>
            <person name="Okagaki L.H."/>
            <person name="Nunes C.C."/>
            <person name="Sailsbery J."/>
            <person name="Clay B."/>
            <person name="Brown D."/>
            <person name="John T."/>
            <person name="Oh Y."/>
            <person name="Young N."/>
            <person name="Fitzgerald M."/>
            <person name="Haas B.J."/>
            <person name="Zeng Q."/>
            <person name="Young S."/>
            <person name="Adiconis X."/>
            <person name="Fan L."/>
            <person name="Levin J.Z."/>
            <person name="Mitchell T.K."/>
            <person name="Okubara P.A."/>
            <person name="Farman M.L."/>
            <person name="Kohn L.M."/>
            <person name="Birren B."/>
            <person name="Ma L.-J."/>
            <person name="Dean R.A."/>
        </authorList>
    </citation>
    <scope>NUCLEOTIDE SEQUENCE</scope>
    <source>
        <strain evidence="4">ATCC 64411 / 73-15</strain>
    </source>
</reference>
<reference evidence="3" key="1">
    <citation type="submission" date="2010-05" db="EMBL/GenBank/DDBJ databases">
        <title>The Genome Sequence of Magnaporthe poae strain ATCC 64411.</title>
        <authorList>
            <consortium name="The Broad Institute Genome Sequencing Platform"/>
            <consortium name="Broad Institute Genome Sequencing Center for Infectious Disease"/>
            <person name="Ma L.-J."/>
            <person name="Dead R."/>
            <person name="Young S."/>
            <person name="Zeng Q."/>
            <person name="Koehrsen M."/>
            <person name="Alvarado L."/>
            <person name="Berlin A."/>
            <person name="Chapman S.B."/>
            <person name="Chen Z."/>
            <person name="Freedman E."/>
            <person name="Gellesch M."/>
            <person name="Goldberg J."/>
            <person name="Griggs A."/>
            <person name="Gujja S."/>
            <person name="Heilman E.R."/>
            <person name="Heiman D."/>
            <person name="Hepburn T."/>
            <person name="Howarth C."/>
            <person name="Jen D."/>
            <person name="Larson L."/>
            <person name="Mehta T."/>
            <person name="Neiman D."/>
            <person name="Pearson M."/>
            <person name="Roberts A."/>
            <person name="Saif S."/>
            <person name="Shea T."/>
            <person name="Shenoy N."/>
            <person name="Sisk P."/>
            <person name="Stolte C."/>
            <person name="Sykes S."/>
            <person name="Walk T."/>
            <person name="White J."/>
            <person name="Yandava C."/>
            <person name="Haas B."/>
            <person name="Nusbaum C."/>
            <person name="Birren B."/>
        </authorList>
    </citation>
    <scope>NUCLEOTIDE SEQUENCE</scope>
    <source>
        <strain evidence="3">ATCC 64411</strain>
    </source>
</reference>
<organism evidence="4 5">
    <name type="scientific">Magnaporthiopsis poae (strain ATCC 64411 / 73-15)</name>
    <name type="common">Kentucky bluegrass fungus</name>
    <name type="synonym">Magnaporthe poae</name>
    <dbReference type="NCBI Taxonomy" id="644358"/>
    <lineage>
        <taxon>Eukaryota</taxon>
        <taxon>Fungi</taxon>
        <taxon>Dikarya</taxon>
        <taxon>Ascomycota</taxon>
        <taxon>Pezizomycotina</taxon>
        <taxon>Sordariomycetes</taxon>
        <taxon>Sordariomycetidae</taxon>
        <taxon>Magnaporthales</taxon>
        <taxon>Magnaporthaceae</taxon>
        <taxon>Magnaporthiopsis</taxon>
    </lineage>
</organism>
<feature type="chain" id="PRO_5009385635" description="Extracellular matrix protein" evidence="2">
    <location>
        <begin position="18"/>
        <end position="213"/>
    </location>
</feature>
<dbReference type="PANTHER" id="PTHR40633">
    <property type="entry name" value="MATRIX PROTEIN, PUTATIVE (AFU_ORTHOLOGUE AFUA_8G05410)-RELATED"/>
    <property type="match status" value="1"/>
</dbReference>
<keyword evidence="2" id="KW-0732">Signal</keyword>
<proteinExistence type="predicted"/>
<feature type="signal peptide" evidence="2">
    <location>
        <begin position="1"/>
        <end position="17"/>
    </location>
</feature>
<dbReference type="OrthoDB" id="5589325at2759"/>
<dbReference type="eggNOG" id="ENOG502SB54">
    <property type="taxonomic scope" value="Eukaryota"/>
</dbReference>
<evidence type="ECO:0008006" key="6">
    <source>
        <dbReference type="Google" id="ProtNLM"/>
    </source>
</evidence>
<feature type="region of interest" description="Disordered" evidence="1">
    <location>
        <begin position="110"/>
        <end position="193"/>
    </location>
</feature>
<dbReference type="VEuPathDB" id="FungiDB:MAPG_06684"/>
<dbReference type="Proteomes" id="UP000011715">
    <property type="component" value="Unassembled WGS sequence"/>
</dbReference>
<dbReference type="AlphaFoldDB" id="A0A0C4E2P4"/>
<evidence type="ECO:0000313" key="5">
    <source>
        <dbReference type="Proteomes" id="UP000011715"/>
    </source>
</evidence>
<gene>
    <name evidence="3" type="ORF">MAPG_06684</name>
</gene>
<keyword evidence="5" id="KW-1185">Reference proteome</keyword>
<evidence type="ECO:0000256" key="1">
    <source>
        <dbReference type="SAM" id="MobiDB-lite"/>
    </source>
</evidence>
<accession>A0A0C4E2P4</accession>
<dbReference type="EMBL" id="ADBL01001616">
    <property type="status" value="NOT_ANNOTATED_CDS"/>
    <property type="molecule type" value="Genomic_DNA"/>
</dbReference>
<evidence type="ECO:0000313" key="3">
    <source>
        <dbReference type="EMBL" id="KLU87690.1"/>
    </source>
</evidence>
<protein>
    <recommendedName>
        <fullName evidence="6">Extracellular matrix protein</fullName>
    </recommendedName>
</protein>